<dbReference type="OrthoDB" id="5935180at2"/>
<accession>A0A5R9Q0E7</accession>
<evidence type="ECO:0000313" key="1">
    <source>
        <dbReference type="EMBL" id="TLX46102.1"/>
    </source>
</evidence>
<comment type="caution">
    <text evidence="1">The sequence shown here is derived from an EMBL/GenBank/DDBJ whole genome shotgun (WGS) entry which is preliminary data.</text>
</comment>
<name>A0A5R9Q0E7_9GAMM</name>
<dbReference type="InterPro" id="IPR027268">
    <property type="entry name" value="Peptidase_M4/M1_CTD_sf"/>
</dbReference>
<reference evidence="1 2" key="1">
    <citation type="submission" date="2018-01" db="EMBL/GenBank/DDBJ databases">
        <title>Co-occurrence of chitin degradation, pigmentation and bioactivity in marine Pseudoalteromonas.</title>
        <authorList>
            <person name="Paulsen S."/>
            <person name="Gram L."/>
            <person name="Machado H."/>
        </authorList>
    </citation>
    <scope>NUCLEOTIDE SEQUENCE [LARGE SCALE GENOMIC DNA]</scope>
    <source>
        <strain evidence="1 2">S3663</strain>
    </source>
</reference>
<organism evidence="1 2">
    <name type="scientific">Pseudoalteromonas phenolica</name>
    <dbReference type="NCBI Taxonomy" id="161398"/>
    <lineage>
        <taxon>Bacteria</taxon>
        <taxon>Pseudomonadati</taxon>
        <taxon>Pseudomonadota</taxon>
        <taxon>Gammaproteobacteria</taxon>
        <taxon>Alteromonadales</taxon>
        <taxon>Pseudoalteromonadaceae</taxon>
        <taxon>Pseudoalteromonas</taxon>
    </lineage>
</organism>
<evidence type="ECO:0000313" key="2">
    <source>
        <dbReference type="Proteomes" id="UP000309186"/>
    </source>
</evidence>
<dbReference type="EMBL" id="PPSW01000025">
    <property type="protein sequence ID" value="TLX46102.1"/>
    <property type="molecule type" value="Genomic_DNA"/>
</dbReference>
<protein>
    <recommendedName>
        <fullName evidence="3">Peptidase M1 membrane alanine aminopeptidase domain-containing protein</fullName>
    </recommendedName>
</protein>
<proteinExistence type="predicted"/>
<dbReference type="Pfam" id="PF04450">
    <property type="entry name" value="BSP"/>
    <property type="match status" value="1"/>
</dbReference>
<gene>
    <name evidence="1" type="ORF">C1E24_15160</name>
</gene>
<dbReference type="AlphaFoldDB" id="A0A5R9Q0E7"/>
<dbReference type="Gene3D" id="1.10.390.10">
    <property type="entry name" value="Neutral Protease Domain 2"/>
    <property type="match status" value="1"/>
</dbReference>
<dbReference type="InterPro" id="IPR007541">
    <property type="entry name" value="Uncharacterised_BSP"/>
</dbReference>
<sequence>MDILIKKFAFIIFALTYSFNSTANILSVDINKLSHQNKIEVKYKFSKPIKELYFKNAPDKFISKHWLLASEKPNITISNKTIQLKTPSKHISLIVTDGFDTSEMRAYSPYIFMKKQTAVFLDYFLPHQIIDASIGSSRAIKPSFKITLQSEVNKKETFTVNSENVNRYIFIENEGKKIENRTSFFISQEIPKELNQVITSSVNTLLDYFEHYFNYTLPQPVEVIVNYNKNKEYIGFEGSALNGQVVLELSGKDLLSKSKQFKTYILHTLAHEAVHLWNGYVWSQAPNSPTWLYEGSTDHLAYEALLNLELIPVKHYDYFYQVQLEECKNSLSNKALNNVDNTPYFNSAYSCGRVIFKKLEQISRKENQVAILKRLFYNSGKGLYSINTLLDLIQNAQVKDLIRLISSSEKDALKAFEELMAL</sequence>
<evidence type="ECO:0008006" key="3">
    <source>
        <dbReference type="Google" id="ProtNLM"/>
    </source>
</evidence>
<dbReference type="Proteomes" id="UP000309186">
    <property type="component" value="Unassembled WGS sequence"/>
</dbReference>
<dbReference type="SUPFAM" id="SSF55486">
    <property type="entry name" value="Metalloproteases ('zincins'), catalytic domain"/>
    <property type="match status" value="1"/>
</dbReference>
<dbReference type="RefSeq" id="WP_138482838.1">
    <property type="nucleotide sequence ID" value="NZ_PPSW01000025.1"/>
</dbReference>